<dbReference type="PANTHER" id="PTHR32208">
    <property type="entry name" value="SECRETED PROTEIN-RELATED"/>
    <property type="match status" value="1"/>
</dbReference>
<organism evidence="6 7">
    <name type="scientific">Roridomyces roridus</name>
    <dbReference type="NCBI Taxonomy" id="1738132"/>
    <lineage>
        <taxon>Eukaryota</taxon>
        <taxon>Fungi</taxon>
        <taxon>Dikarya</taxon>
        <taxon>Basidiomycota</taxon>
        <taxon>Agaricomycotina</taxon>
        <taxon>Agaricomycetes</taxon>
        <taxon>Agaricomycetidae</taxon>
        <taxon>Agaricales</taxon>
        <taxon>Marasmiineae</taxon>
        <taxon>Mycenaceae</taxon>
        <taxon>Roridomyces</taxon>
    </lineage>
</organism>
<feature type="compositionally biased region" description="Basic and acidic residues" evidence="2">
    <location>
        <begin position="730"/>
        <end position="749"/>
    </location>
</feature>
<dbReference type="SUPFAM" id="SSF50965">
    <property type="entry name" value="Galactose oxidase, central domain"/>
    <property type="match status" value="1"/>
</dbReference>
<evidence type="ECO:0000259" key="5">
    <source>
        <dbReference type="Pfam" id="PF09118"/>
    </source>
</evidence>
<feature type="domain" description="Glyoxal oxidase N-terminal" evidence="4">
    <location>
        <begin position="232"/>
        <end position="604"/>
    </location>
</feature>
<name>A0AAD7BWZ6_9AGAR</name>
<dbReference type="Pfam" id="PF07250">
    <property type="entry name" value="Glyoxal_oxid_N"/>
    <property type="match status" value="1"/>
</dbReference>
<evidence type="ECO:0000256" key="3">
    <source>
        <dbReference type="SAM" id="SignalP"/>
    </source>
</evidence>
<keyword evidence="1 3" id="KW-0732">Signal</keyword>
<dbReference type="InterPro" id="IPR014756">
    <property type="entry name" value="Ig_E-set"/>
</dbReference>
<dbReference type="EMBL" id="JARKIF010000008">
    <property type="protein sequence ID" value="KAJ7632838.1"/>
    <property type="molecule type" value="Genomic_DNA"/>
</dbReference>
<evidence type="ECO:0000259" key="4">
    <source>
        <dbReference type="Pfam" id="PF07250"/>
    </source>
</evidence>
<dbReference type="InterPro" id="IPR015202">
    <property type="entry name" value="GO-like_E_set"/>
</dbReference>
<dbReference type="InterPro" id="IPR037293">
    <property type="entry name" value="Gal_Oxidase_central_sf"/>
</dbReference>
<accession>A0AAD7BWZ6</accession>
<evidence type="ECO:0000256" key="2">
    <source>
        <dbReference type="SAM" id="MobiDB-lite"/>
    </source>
</evidence>
<reference evidence="6" key="1">
    <citation type="submission" date="2023-03" db="EMBL/GenBank/DDBJ databases">
        <title>Massive genome expansion in bonnet fungi (Mycena s.s.) driven by repeated elements and novel gene families across ecological guilds.</title>
        <authorList>
            <consortium name="Lawrence Berkeley National Laboratory"/>
            <person name="Harder C.B."/>
            <person name="Miyauchi S."/>
            <person name="Viragh M."/>
            <person name="Kuo A."/>
            <person name="Thoen E."/>
            <person name="Andreopoulos B."/>
            <person name="Lu D."/>
            <person name="Skrede I."/>
            <person name="Drula E."/>
            <person name="Henrissat B."/>
            <person name="Morin E."/>
            <person name="Kohler A."/>
            <person name="Barry K."/>
            <person name="LaButti K."/>
            <person name="Morin E."/>
            <person name="Salamov A."/>
            <person name="Lipzen A."/>
            <person name="Mereny Z."/>
            <person name="Hegedus B."/>
            <person name="Baldrian P."/>
            <person name="Stursova M."/>
            <person name="Weitz H."/>
            <person name="Taylor A."/>
            <person name="Grigoriev I.V."/>
            <person name="Nagy L.G."/>
            <person name="Martin F."/>
            <person name="Kauserud H."/>
        </authorList>
    </citation>
    <scope>NUCLEOTIDE SEQUENCE</scope>
    <source>
        <strain evidence="6">9284</strain>
    </source>
</reference>
<dbReference type="InterPro" id="IPR011043">
    <property type="entry name" value="Gal_Oxase/kelch_b-propeller"/>
</dbReference>
<dbReference type="AlphaFoldDB" id="A0AAD7BWZ6"/>
<dbReference type="Proteomes" id="UP001221142">
    <property type="component" value="Unassembled WGS sequence"/>
</dbReference>
<dbReference type="CDD" id="cd02851">
    <property type="entry name" value="E_set_GO_C"/>
    <property type="match status" value="1"/>
</dbReference>
<comment type="caution">
    <text evidence="6">The sequence shown here is derived from an EMBL/GenBank/DDBJ whole genome shotgun (WGS) entry which is preliminary data.</text>
</comment>
<feature type="region of interest" description="Disordered" evidence="2">
    <location>
        <begin position="712"/>
        <end position="749"/>
    </location>
</feature>
<feature type="signal peptide" evidence="3">
    <location>
        <begin position="1"/>
        <end position="19"/>
    </location>
</feature>
<dbReference type="Pfam" id="PF09118">
    <property type="entry name" value="GO-like_E_set"/>
    <property type="match status" value="1"/>
</dbReference>
<evidence type="ECO:0000256" key="1">
    <source>
        <dbReference type="ARBA" id="ARBA00022729"/>
    </source>
</evidence>
<dbReference type="InterPro" id="IPR013783">
    <property type="entry name" value="Ig-like_fold"/>
</dbReference>
<dbReference type="Gene3D" id="2.60.120.260">
    <property type="entry name" value="Galactose-binding domain-like"/>
    <property type="match status" value="1"/>
</dbReference>
<dbReference type="PANTHER" id="PTHR32208:SF96">
    <property type="entry name" value="GLYOXAL OXIDASE"/>
    <property type="match status" value="1"/>
</dbReference>
<dbReference type="Gene3D" id="2.130.10.80">
    <property type="entry name" value="Galactose oxidase/kelch, beta-propeller"/>
    <property type="match status" value="1"/>
</dbReference>
<gene>
    <name evidence="6" type="ORF">FB45DRAFT_1148023</name>
</gene>
<feature type="domain" description="Galactose oxidase-like Early set" evidence="5">
    <location>
        <begin position="609"/>
        <end position="710"/>
    </location>
</feature>
<dbReference type="InterPro" id="IPR009880">
    <property type="entry name" value="Glyoxal_oxidase_N"/>
</dbReference>
<evidence type="ECO:0000313" key="7">
    <source>
        <dbReference type="Proteomes" id="UP001221142"/>
    </source>
</evidence>
<dbReference type="Gene3D" id="2.60.40.10">
    <property type="entry name" value="Immunoglobulins"/>
    <property type="match status" value="1"/>
</dbReference>
<sequence>MAFFILFCVLATLYIPALAAESAWNGHTTPGSDTPSPFLPYYVPPGAKGYDSISPFVHYFGQWTESYSNSYVGHSVQETDDDTASLSFTALCTGIEWFGNCRRCHAIADVYVDGQLYQTVDTWCDSDETRKQQRLFWIFDLPPQKHNIKIFKRSGPSQQCPISIDALVVTLADHLAPGPVLPRSVDPDEVWTLKQMGTTGVNAMQLTIISPSHAAIFDKVEHNPLDIDGHPAWGALYNLDTHAVKPLSMKSNSFCAGWLFPVERHLGHTGAADFGDVNGLQSIRIFEPCSSESVDGCDIDENPDRIRMASPRWYNTVMRLSDGSAMIVGGSKKGGWMNNATVNNPTIEYFPPKSIHGSNGMPIPLPVPEGYPQLQPIPHCFLSSDGTIFMAANNDAMIYDWTANTERRLPPIPNGVRVTYPMAGSAVLLPLSPANNYQPQVLICGGSALSDTIPGYQISSQDPASAQCSRMTLTEEGIAAGWEVDQMPEPRTMPDMVLLPTGQVVVVNGAKSGISGYGNVVGQVGQSNADNPAFTPVLYTPDAPLGQRFSSQGMPTSQIPRLYHSVATMTPNGSVMIAGGNPNLDRSETMYGTEYRVEWLSPPYMTKARPQILDGPKQIQFGETAEFTIRLPPGPMNLSSDIQVVLMDFGFVTHAVHANSRLVYLEAAPSDAGTRLTITGPPSSKIYPPGPGWLFFVVAGVPSQARHVMIGDGRGPEVNEAASNNVLENTKPDQYEESEKSKSETDDGE</sequence>
<dbReference type="SUPFAM" id="SSF81296">
    <property type="entry name" value="E set domains"/>
    <property type="match status" value="1"/>
</dbReference>
<proteinExistence type="predicted"/>
<keyword evidence="7" id="KW-1185">Reference proteome</keyword>
<protein>
    <submittedName>
        <fullName evidence="6">Copper radical oxidase</fullName>
    </submittedName>
</protein>
<evidence type="ECO:0000313" key="6">
    <source>
        <dbReference type="EMBL" id="KAJ7632838.1"/>
    </source>
</evidence>
<feature type="chain" id="PRO_5042083654" evidence="3">
    <location>
        <begin position="20"/>
        <end position="749"/>
    </location>
</feature>